<feature type="compositionally biased region" description="Acidic residues" evidence="2">
    <location>
        <begin position="493"/>
        <end position="514"/>
    </location>
</feature>
<feature type="region of interest" description="Disordered" evidence="2">
    <location>
        <begin position="416"/>
        <end position="641"/>
    </location>
</feature>
<accession>K8E8W2</accession>
<feature type="compositionally biased region" description="Acidic residues" evidence="2">
    <location>
        <begin position="596"/>
        <end position="607"/>
    </location>
</feature>
<evidence type="ECO:0000256" key="1">
    <source>
        <dbReference type="SAM" id="Coils"/>
    </source>
</evidence>
<evidence type="ECO:0000313" key="5">
    <source>
        <dbReference type="Proteomes" id="UP000198341"/>
    </source>
</evidence>
<proteinExistence type="predicted"/>
<dbReference type="Proteomes" id="UP000198341">
    <property type="component" value="Chromosome 1"/>
</dbReference>
<protein>
    <submittedName>
        <fullName evidence="4">Uncharacterized protein</fullName>
    </submittedName>
</protein>
<feature type="transmembrane region" description="Helical" evidence="3">
    <location>
        <begin position="25"/>
        <end position="46"/>
    </location>
</feature>
<organism evidence="4 5">
    <name type="scientific">Bathycoccus prasinos</name>
    <dbReference type="NCBI Taxonomy" id="41875"/>
    <lineage>
        <taxon>Eukaryota</taxon>
        <taxon>Viridiplantae</taxon>
        <taxon>Chlorophyta</taxon>
        <taxon>Mamiellophyceae</taxon>
        <taxon>Mamiellales</taxon>
        <taxon>Bathycoccaceae</taxon>
        <taxon>Bathycoccus</taxon>
    </lineage>
</organism>
<dbReference type="GeneID" id="19018034"/>
<sequence length="641" mass="72474">MRVYGVVNSSTEDAPLIKREKQTKFATASKIALLTVGLAGGVIAIASGSSSMRVFGLGTSSALAEKCGDLSAIPQCPSAKLGSSEAEKLLDSVQCATSKAQVKMYATGPCAAWPEGHASQTMSVSKVGRKEMSSKKPSSGSVSGAMNDKTVVADTQKFNQNLQDSVDEAAQQAEAAADNLIIHGTRLLAKVAKMMTREMKMKKTRRHLKMKIREIRKTRRRLKMKIQEIRKSRRRLKMKIQEVRKTRRHLKMKIREIRKTRRHLKMKIREIRKTRRRLKMKIREIREMMMHLIATTTEYRNRARRKKKRKTPRRPPLNTSTSILPMSIKLLNTFPKGLKIRKKRSRKVWIKSMKPIKILTTKFTMLSILLFIRRTKMWRRLNKLQKRRTMTMKTMRTKKQRSVKNITRAKPNLQLLPTERKKRRNLKMKIQEIRKTRRHLKMKIQEIRKTRRHEDSGDSEVPAPSEDEDSGDSEVPAPSEDEDSGDSEVPAPSEDEDSGDSEDPTPSEDEDSGDSEVPAPSEDEDSGDSEVPAPSETESVAQAEAESASAEEEAEKEVEDAVNHVEGKLTRMAEKIDAAQDEIDKSMTDIEKAQDAIDDAIDDEDDESHIPIHPNSTNEEQPPPSEEQDTSAYGTTSEATV</sequence>
<keyword evidence="5" id="KW-1185">Reference proteome</keyword>
<feature type="compositionally biased region" description="Acidic residues" evidence="2">
    <location>
        <begin position="549"/>
        <end position="558"/>
    </location>
</feature>
<feature type="compositionally biased region" description="Basic and acidic residues" evidence="2">
    <location>
        <begin position="443"/>
        <end position="456"/>
    </location>
</feature>
<keyword evidence="3" id="KW-0812">Transmembrane</keyword>
<evidence type="ECO:0000256" key="3">
    <source>
        <dbReference type="SAM" id="Phobius"/>
    </source>
</evidence>
<dbReference type="AlphaFoldDB" id="K8E8W2"/>
<dbReference type="STRING" id="41875.K8E8W2"/>
<dbReference type="KEGG" id="bpg:Bathy01g02990"/>
<evidence type="ECO:0000256" key="2">
    <source>
        <dbReference type="SAM" id="MobiDB-lite"/>
    </source>
</evidence>
<keyword evidence="1" id="KW-0175">Coiled coil</keyword>
<feature type="compositionally biased region" description="Basic residues" evidence="2">
    <location>
        <begin position="302"/>
        <end position="313"/>
    </location>
</feature>
<dbReference type="RefSeq" id="XP_007515213.1">
    <property type="nucleotide sequence ID" value="XM_007515151.1"/>
</dbReference>
<gene>
    <name evidence="4" type="ORF">Bathy01g02990</name>
</gene>
<evidence type="ECO:0000313" key="4">
    <source>
        <dbReference type="EMBL" id="CCO14092.1"/>
    </source>
</evidence>
<reference evidence="4 5" key="1">
    <citation type="submission" date="2011-10" db="EMBL/GenBank/DDBJ databases">
        <authorList>
            <person name="Genoscope - CEA"/>
        </authorList>
    </citation>
    <scope>NUCLEOTIDE SEQUENCE [LARGE SCALE GENOMIC DNA]</scope>
    <source>
        <strain evidence="4 5">RCC 1105</strain>
    </source>
</reference>
<dbReference type="EMBL" id="FO082278">
    <property type="protein sequence ID" value="CCO14092.1"/>
    <property type="molecule type" value="Genomic_DNA"/>
</dbReference>
<feature type="compositionally biased region" description="Polar residues" evidence="2">
    <location>
        <begin position="630"/>
        <end position="641"/>
    </location>
</feature>
<feature type="region of interest" description="Disordered" evidence="2">
    <location>
        <begin position="299"/>
        <end position="321"/>
    </location>
</feature>
<feature type="compositionally biased region" description="Low complexity" evidence="2">
    <location>
        <begin position="535"/>
        <end position="548"/>
    </location>
</feature>
<feature type="compositionally biased region" description="Basic and acidic residues" evidence="2">
    <location>
        <begin position="559"/>
        <end position="595"/>
    </location>
</feature>
<name>K8E8W2_9CHLO</name>
<keyword evidence="3" id="KW-1133">Transmembrane helix</keyword>
<feature type="coiled-coil region" evidence="1">
    <location>
        <begin position="205"/>
        <end position="288"/>
    </location>
</feature>
<keyword evidence="3" id="KW-0472">Membrane</keyword>